<evidence type="ECO:0000313" key="1">
    <source>
        <dbReference type="EMBL" id="AXJ01798.1"/>
    </source>
</evidence>
<accession>A0A345UMU6</accession>
<proteinExistence type="predicted"/>
<dbReference type="AlphaFoldDB" id="A0A345UMU6"/>
<gene>
    <name evidence="1" type="ORF">CYPRO_2556</name>
</gene>
<organism evidence="1 2">
    <name type="scientific">Cyclonatronum proteinivorum</name>
    <dbReference type="NCBI Taxonomy" id="1457365"/>
    <lineage>
        <taxon>Bacteria</taxon>
        <taxon>Pseudomonadati</taxon>
        <taxon>Balneolota</taxon>
        <taxon>Balneolia</taxon>
        <taxon>Balneolales</taxon>
        <taxon>Cyclonatronaceae</taxon>
        <taxon>Cyclonatronum</taxon>
    </lineage>
</organism>
<dbReference type="RefSeq" id="WP_114984954.1">
    <property type="nucleotide sequence ID" value="NZ_CP027806.1"/>
</dbReference>
<sequence>MKTKIALTLITSGLLILLIFELDRFANNHSPATAEEDHLFSLRVEVLHEEDVFRLTSLHGFNFLEDIRGSSGLNIKINHLSLPLKGRHLITNKNIRPSALLATMEEDAHLEDTVFAFWMVYDDQEIILESIHGTKWERLSLSCRAALGPKCDARVTDSGIGFYQLQ</sequence>
<protein>
    <submittedName>
        <fullName evidence="1">Uncharacterized protein</fullName>
    </submittedName>
</protein>
<dbReference type="KEGG" id="cprv:CYPRO_2556"/>
<dbReference type="EMBL" id="CP027806">
    <property type="protein sequence ID" value="AXJ01798.1"/>
    <property type="molecule type" value="Genomic_DNA"/>
</dbReference>
<reference evidence="1 2" key="1">
    <citation type="submission" date="2018-03" db="EMBL/GenBank/DDBJ databases">
        <title>Phenotypic and genomic properties of Cyclonatronum proteinivorum gen. nov., sp. nov., a haloalkaliphilic bacteroidete from soda lakes possessing Na+-translocating rhodopsin.</title>
        <authorList>
            <person name="Toshchakov S.V."/>
            <person name="Korzhenkov A."/>
            <person name="Samarov N.I."/>
            <person name="Kublanov I.V."/>
            <person name="Muntyan M.S."/>
            <person name="Sorokin D.Y."/>
        </authorList>
    </citation>
    <scope>NUCLEOTIDE SEQUENCE [LARGE SCALE GENOMIC DNA]</scope>
    <source>
        <strain evidence="1 2">Omega</strain>
    </source>
</reference>
<name>A0A345UMU6_9BACT</name>
<dbReference type="Proteomes" id="UP000254808">
    <property type="component" value="Chromosome"/>
</dbReference>
<keyword evidence="2" id="KW-1185">Reference proteome</keyword>
<evidence type="ECO:0000313" key="2">
    <source>
        <dbReference type="Proteomes" id="UP000254808"/>
    </source>
</evidence>